<evidence type="ECO:0000313" key="2">
    <source>
        <dbReference type="Proteomes" id="UP000295727"/>
    </source>
</evidence>
<reference evidence="1 2" key="1">
    <citation type="submission" date="2019-03" db="EMBL/GenBank/DDBJ databases">
        <title>Paraburkholderia sp. 7MH5, isolated from subtropical forest soil.</title>
        <authorList>
            <person name="Gao Z.-H."/>
            <person name="Qiu L.-H."/>
        </authorList>
    </citation>
    <scope>NUCLEOTIDE SEQUENCE [LARGE SCALE GENOMIC DNA]</scope>
    <source>
        <strain evidence="1 2">7MH5</strain>
    </source>
</reference>
<dbReference type="OrthoDB" id="9100334at2"/>
<gene>
    <name evidence="1" type="ORF">E1956_41655</name>
</gene>
<evidence type="ECO:0000313" key="1">
    <source>
        <dbReference type="EMBL" id="QBR03620.1"/>
    </source>
</evidence>
<accession>A0A4P7D8V1</accession>
<proteinExistence type="predicted"/>
<dbReference type="KEGG" id="ppai:E1956_41655"/>
<organism evidence="1 2">
    <name type="scientific">Paraburkholderia pallida</name>
    <dbReference type="NCBI Taxonomy" id="2547399"/>
    <lineage>
        <taxon>Bacteria</taxon>
        <taxon>Pseudomonadati</taxon>
        <taxon>Pseudomonadota</taxon>
        <taxon>Betaproteobacteria</taxon>
        <taxon>Burkholderiales</taxon>
        <taxon>Burkholderiaceae</taxon>
        <taxon>Paraburkholderia</taxon>
    </lineage>
</organism>
<sequence length="116" mass="12961">MHWHVYRIPSIDFGWGYLPTVSDMAARLGADDGRMRTSGQPDLSGDVTLDAFIDAWERAQSVASEQGWEGDLCHDPVVFWLPAENDFQFGFVFKQDNNGTTFVVSPFALPHIAALE</sequence>
<dbReference type="RefSeq" id="WP_134759206.1">
    <property type="nucleotide sequence ID" value="NZ_CP038151.1"/>
</dbReference>
<name>A0A4P7D8V1_9BURK</name>
<protein>
    <submittedName>
        <fullName evidence="1">Uncharacterized protein</fullName>
    </submittedName>
</protein>
<dbReference type="Proteomes" id="UP000295727">
    <property type="component" value="Chromosome 4"/>
</dbReference>
<dbReference type="AlphaFoldDB" id="A0A4P7D8V1"/>
<keyword evidence="2" id="KW-1185">Reference proteome</keyword>
<dbReference type="EMBL" id="CP038151">
    <property type="protein sequence ID" value="QBR03620.1"/>
    <property type="molecule type" value="Genomic_DNA"/>
</dbReference>